<keyword evidence="4 10" id="KW-0479">Metal-binding</keyword>
<dbReference type="InterPro" id="IPR041147">
    <property type="entry name" value="GH38_C"/>
</dbReference>
<dbReference type="InterPro" id="IPR000602">
    <property type="entry name" value="Glyco_hydro_38_N"/>
</dbReference>
<dbReference type="PANTHER" id="PTHR11607:SF3">
    <property type="entry name" value="LYSOSOMAL ALPHA-MANNOSIDASE"/>
    <property type="match status" value="1"/>
</dbReference>
<keyword evidence="8" id="KW-0325">Glycoprotein</keyword>
<keyword evidence="10" id="KW-0732">Signal</keyword>
<evidence type="ECO:0000256" key="4">
    <source>
        <dbReference type="ARBA" id="ARBA00022723"/>
    </source>
</evidence>
<dbReference type="PANTHER" id="PTHR11607">
    <property type="entry name" value="ALPHA-MANNOSIDASE"/>
    <property type="match status" value="1"/>
</dbReference>
<evidence type="ECO:0000313" key="12">
    <source>
        <dbReference type="EMBL" id="CEK85209.1"/>
    </source>
</evidence>
<dbReference type="InterPro" id="IPR050843">
    <property type="entry name" value="Glycosyl_Hydrlase_38"/>
</dbReference>
<dbReference type="SUPFAM" id="SSF74650">
    <property type="entry name" value="Galactose mutarotase-like"/>
    <property type="match status" value="1"/>
</dbReference>
<evidence type="ECO:0000256" key="10">
    <source>
        <dbReference type="RuleBase" id="RU361199"/>
    </source>
</evidence>
<dbReference type="FunFam" id="1.20.1270.50:FF:000003">
    <property type="entry name" value="Alpha-mannosidase"/>
    <property type="match status" value="1"/>
</dbReference>
<dbReference type="Gene3D" id="2.60.40.1180">
    <property type="entry name" value="Golgi alpha-mannosidase II"/>
    <property type="match status" value="1"/>
</dbReference>
<dbReference type="InterPro" id="IPR013780">
    <property type="entry name" value="Glyco_hydro_b"/>
</dbReference>
<comment type="catalytic activity">
    <reaction evidence="1">
        <text>Hydrolysis of terminal, non-reducing alpha-D-mannose residues in alpha-D-mannosides.</text>
        <dbReference type="EC" id="3.2.1.24"/>
    </reaction>
</comment>
<evidence type="ECO:0000256" key="8">
    <source>
        <dbReference type="ARBA" id="ARBA00023180"/>
    </source>
</evidence>
<dbReference type="FunFam" id="2.70.98.30:FF:000003">
    <property type="entry name" value="Alpha-mannosidase"/>
    <property type="match status" value="1"/>
</dbReference>
<dbReference type="InterPro" id="IPR037094">
    <property type="entry name" value="Glyco_hydro_38_cen_sf"/>
</dbReference>
<keyword evidence="6 10" id="KW-0862">Zinc</keyword>
<keyword evidence="9 10" id="KW-0326">Glycosidase</keyword>
<dbReference type="Pfam" id="PF17677">
    <property type="entry name" value="Glyco_hydro38C2"/>
    <property type="match status" value="1"/>
</dbReference>
<evidence type="ECO:0000256" key="3">
    <source>
        <dbReference type="ARBA" id="ARBA00012752"/>
    </source>
</evidence>
<dbReference type="SMART" id="SM00872">
    <property type="entry name" value="Alpha-mann_mid"/>
    <property type="match status" value="1"/>
</dbReference>
<feature type="domain" description="Glycoside hydrolase family 38 central" evidence="11">
    <location>
        <begin position="361"/>
        <end position="438"/>
    </location>
</feature>
<dbReference type="InterPro" id="IPR015341">
    <property type="entry name" value="Glyco_hydro_38_cen"/>
</dbReference>
<dbReference type="Gene3D" id="3.20.110.10">
    <property type="entry name" value="Glycoside hydrolase 38, N terminal domain"/>
    <property type="match status" value="1"/>
</dbReference>
<dbReference type="InterPro" id="IPR011330">
    <property type="entry name" value="Glyco_hydro/deAcase_b/a-brl"/>
</dbReference>
<dbReference type="Gene3D" id="1.20.1270.50">
    <property type="entry name" value="Glycoside hydrolase family 38, central domain"/>
    <property type="match status" value="2"/>
</dbReference>
<evidence type="ECO:0000256" key="1">
    <source>
        <dbReference type="ARBA" id="ARBA00000365"/>
    </source>
</evidence>
<dbReference type="GO" id="GO:0006013">
    <property type="term" value="P:mannose metabolic process"/>
    <property type="evidence" value="ECO:0007669"/>
    <property type="project" value="InterPro"/>
</dbReference>
<dbReference type="FunFam" id="1.20.1270.50:FF:000002">
    <property type="entry name" value="Alpha-mannosidase"/>
    <property type="match status" value="1"/>
</dbReference>
<sequence length="1006" mass="111994">MIYPVLFILFFIASISCSTIKRPEQSVCGYKSCNAEIPGMINVHLVPHTHDDVGWIVTVDQYYYRQVQFILDGVIAELQADPTKRFIYVEIAFFSRWYNEQGEATKEVVQTLVNQGRLEFILGGWCMNDEAATHYTAIIDQHKLGFEYLRHNFGDCARPKIGWQIDPFGHSREHASLFAQFGFDGLFFGRLDYQDKAKRQNQKTMEFVWKGSPNNIGEQASLFTGVLPNGYNPPNGFCFDISCFNWTPNQQPIMDDPNLHDYNVEQMVDGFINAVNQEAEWYSTNHLIATMGSDFNYVQAHMFFKEMDKLIEYVNARQAVGSNINLLYSTPSCYLKQLNNDNRTWTTKEDDFFPYADNPHAFWTGYFTSRAALKHYVRVVNSYYQSLKQLAALAQLDHTSGSAVHLQHLAEVLGVAQHHDGISGTSKQAVAYDYAQRLADGVNAGQNVINDAFHKLLPKAGTPAPIQGLCTYLNISICNYTETTSSFEVTFYNPLGRPVLFVARLPVAGSDYIVYASDGVTPVPNDIHPISQDTFRIPTPEPRAAKNELVFSVNIPAAGFVTYFGKQLSDGSSLKFKPESPKVSAKAGNTISGKYYSVTFDNNGNLQSITNLTSGLTVPITQNFLYYKGFPGNSTDGQASGAYIFRPDGNTPIQIPLTTWGGIYAGSVVQEAYQQFSSWASQVVRVYADKPYVEVQWTIGPIPIDDNVGKEVVTRYNIPNFGNNGVFNTDANGREILQRQLNYRPTWNLQQTEPVAGNYFPVNAGIGITSGDAKTLFSVLVDRSEGGTSLNDGDVELMLHRRLVKDDGRGVGEALNELGSDGNGLIVRGSHYLLLDSLSSAARVYRTVAQEVLLTPQVIFSNSNTNSAQYVKNFTTVFIGLKTALPANIHLLTLDQFRNNGPVPSPDGTVPYLIRFEHFYEVGEDAILSKPATFDIQNLFSPFNVTDVHELSLGANIPIEQVHRLSWNTEDSNEASSKIKSKKSIVGTVITLGPMEIITLQANINQ</sequence>
<dbReference type="SUPFAM" id="SSF88713">
    <property type="entry name" value="Glycoside hydrolase/deacetylase"/>
    <property type="match status" value="1"/>
</dbReference>
<dbReference type="EMBL" id="HACG01038344">
    <property type="protein sequence ID" value="CEK85209.1"/>
    <property type="molecule type" value="Transcribed_RNA"/>
</dbReference>
<keyword evidence="5 10" id="KW-0378">Hydrolase</keyword>
<evidence type="ECO:0000256" key="5">
    <source>
        <dbReference type="ARBA" id="ARBA00022801"/>
    </source>
</evidence>
<dbReference type="Pfam" id="PF09261">
    <property type="entry name" value="Alpha-mann_mid"/>
    <property type="match status" value="1"/>
</dbReference>
<dbReference type="CDD" id="cd10810">
    <property type="entry name" value="GH38N_AMII_LAM_like"/>
    <property type="match status" value="1"/>
</dbReference>
<dbReference type="GO" id="GO:0005764">
    <property type="term" value="C:lysosome"/>
    <property type="evidence" value="ECO:0007669"/>
    <property type="project" value="TreeGrafter"/>
</dbReference>
<dbReference type="InterPro" id="IPR011013">
    <property type="entry name" value="Gal_mutarotase_sf_dom"/>
</dbReference>
<evidence type="ECO:0000256" key="7">
    <source>
        <dbReference type="ARBA" id="ARBA00023157"/>
    </source>
</evidence>
<dbReference type="GO" id="GO:0046872">
    <property type="term" value="F:metal ion binding"/>
    <property type="evidence" value="ECO:0007669"/>
    <property type="project" value="UniProtKB-KW"/>
</dbReference>
<evidence type="ECO:0000256" key="2">
    <source>
        <dbReference type="ARBA" id="ARBA00009792"/>
    </source>
</evidence>
<dbReference type="InterPro" id="IPR011682">
    <property type="entry name" value="Glyco_hydro_38_C"/>
</dbReference>
<accession>A0A0B7AW15</accession>
<dbReference type="Gene3D" id="2.60.40.1360">
    <property type="match status" value="1"/>
</dbReference>
<gene>
    <name evidence="12" type="primary">ORF146966</name>
</gene>
<proteinExistence type="inferred from homology"/>
<comment type="similarity">
    <text evidence="2 10">Belongs to the glycosyl hydrolase 38 family.</text>
</comment>
<dbReference type="GO" id="GO:0004559">
    <property type="term" value="F:alpha-mannosidase activity"/>
    <property type="evidence" value="ECO:0007669"/>
    <property type="project" value="UniProtKB-EC"/>
</dbReference>
<protein>
    <recommendedName>
        <fullName evidence="3 10">Alpha-mannosidase</fullName>
        <ecNumber evidence="10">3.2.1.-</ecNumber>
    </recommendedName>
</protein>
<dbReference type="InterPro" id="IPR027291">
    <property type="entry name" value="Glyco_hydro_38_N_sf"/>
</dbReference>
<dbReference type="Gene3D" id="2.70.98.30">
    <property type="entry name" value="Golgi alpha-mannosidase II, domain 4"/>
    <property type="match status" value="1"/>
</dbReference>
<organism evidence="12">
    <name type="scientific">Arion vulgaris</name>
    <dbReference type="NCBI Taxonomy" id="1028688"/>
    <lineage>
        <taxon>Eukaryota</taxon>
        <taxon>Metazoa</taxon>
        <taxon>Spiralia</taxon>
        <taxon>Lophotrochozoa</taxon>
        <taxon>Mollusca</taxon>
        <taxon>Gastropoda</taxon>
        <taxon>Heterobranchia</taxon>
        <taxon>Euthyneura</taxon>
        <taxon>Panpulmonata</taxon>
        <taxon>Eupulmonata</taxon>
        <taxon>Stylommatophora</taxon>
        <taxon>Helicina</taxon>
        <taxon>Arionoidea</taxon>
        <taxon>Arionidae</taxon>
        <taxon>Arion</taxon>
    </lineage>
</organism>
<dbReference type="InterPro" id="IPR028995">
    <property type="entry name" value="Glyco_hydro_57/38_cen_sf"/>
</dbReference>
<dbReference type="AlphaFoldDB" id="A0A0B7AW15"/>
<reference evidence="12" key="1">
    <citation type="submission" date="2014-12" db="EMBL/GenBank/DDBJ databases">
        <title>Insight into the proteome of Arion vulgaris.</title>
        <authorList>
            <person name="Aradska J."/>
            <person name="Bulat T."/>
            <person name="Smidak R."/>
            <person name="Sarate P."/>
            <person name="Gangsoo J."/>
            <person name="Sialana F."/>
            <person name="Bilban M."/>
            <person name="Lubec G."/>
        </authorList>
    </citation>
    <scope>NUCLEOTIDE SEQUENCE</scope>
    <source>
        <tissue evidence="12">Skin</tissue>
    </source>
</reference>
<comment type="cofactor">
    <cofactor evidence="10">
        <name>Zn(2+)</name>
        <dbReference type="ChEBI" id="CHEBI:29105"/>
    </cofactor>
    <text evidence="10">Binds 1 zinc ion per subunit.</text>
</comment>
<evidence type="ECO:0000259" key="11">
    <source>
        <dbReference type="SMART" id="SM00872"/>
    </source>
</evidence>
<name>A0A0B7AW15_9EUPU</name>
<dbReference type="GO" id="GO:0030246">
    <property type="term" value="F:carbohydrate binding"/>
    <property type="evidence" value="ECO:0007669"/>
    <property type="project" value="InterPro"/>
</dbReference>
<evidence type="ECO:0000256" key="9">
    <source>
        <dbReference type="ARBA" id="ARBA00023295"/>
    </source>
</evidence>
<dbReference type="Pfam" id="PF07748">
    <property type="entry name" value="Glyco_hydro_38C"/>
    <property type="match status" value="1"/>
</dbReference>
<dbReference type="EC" id="3.2.1.-" evidence="10"/>
<feature type="chain" id="PRO_5017854697" description="Alpha-mannosidase" evidence="10">
    <location>
        <begin position="18"/>
        <end position="1006"/>
    </location>
</feature>
<dbReference type="Pfam" id="PF01074">
    <property type="entry name" value="Glyco_hydro_38N"/>
    <property type="match status" value="1"/>
</dbReference>
<dbReference type="SUPFAM" id="SSF88688">
    <property type="entry name" value="Families 57/38 glycoside transferase middle domain"/>
    <property type="match status" value="1"/>
</dbReference>
<dbReference type="FunFam" id="3.20.110.10:FF:000001">
    <property type="entry name" value="Alpha-mannosidase"/>
    <property type="match status" value="1"/>
</dbReference>
<keyword evidence="7" id="KW-1015">Disulfide bond</keyword>
<feature type="signal peptide" evidence="10">
    <location>
        <begin position="1"/>
        <end position="17"/>
    </location>
</feature>
<evidence type="ECO:0000256" key="6">
    <source>
        <dbReference type="ARBA" id="ARBA00022833"/>
    </source>
</evidence>